<dbReference type="InterPro" id="IPR011333">
    <property type="entry name" value="SKP1/BTB/POZ_sf"/>
</dbReference>
<evidence type="ECO:0000256" key="9">
    <source>
        <dbReference type="ARBA" id="ARBA00023136"/>
    </source>
</evidence>
<evidence type="ECO:0000256" key="4">
    <source>
        <dbReference type="ARBA" id="ARBA00022692"/>
    </source>
</evidence>
<accession>A0AA89BW85</accession>
<feature type="domain" description="BTB" evidence="12">
    <location>
        <begin position="2"/>
        <end position="101"/>
    </location>
</feature>
<keyword evidence="6" id="KW-0630">Potassium</keyword>
<keyword evidence="2" id="KW-0813">Transport</keyword>
<dbReference type="InterPro" id="IPR028325">
    <property type="entry name" value="VG_K_chnl"/>
</dbReference>
<dbReference type="Gene3D" id="1.10.287.70">
    <property type="match status" value="1"/>
</dbReference>
<dbReference type="Pfam" id="PF00520">
    <property type="entry name" value="Ion_trans"/>
    <property type="match status" value="1"/>
</dbReference>
<evidence type="ECO:0000313" key="14">
    <source>
        <dbReference type="Proteomes" id="UP001186944"/>
    </source>
</evidence>
<evidence type="ECO:0000259" key="12">
    <source>
        <dbReference type="SMART" id="SM00225"/>
    </source>
</evidence>
<protein>
    <recommendedName>
        <fullName evidence="12">BTB domain-containing protein</fullName>
    </recommendedName>
</protein>
<keyword evidence="10" id="KW-0407">Ion channel</keyword>
<evidence type="ECO:0000256" key="10">
    <source>
        <dbReference type="ARBA" id="ARBA00023303"/>
    </source>
</evidence>
<keyword evidence="8" id="KW-0406">Ion transport</keyword>
<dbReference type="SUPFAM" id="SSF81324">
    <property type="entry name" value="Voltage-gated potassium channels"/>
    <property type="match status" value="1"/>
</dbReference>
<dbReference type="SUPFAM" id="SSF54695">
    <property type="entry name" value="POZ domain"/>
    <property type="match status" value="1"/>
</dbReference>
<dbReference type="Pfam" id="PF02214">
    <property type="entry name" value="BTB_2"/>
    <property type="match status" value="1"/>
</dbReference>
<keyword evidence="5" id="KW-0631">Potassium channel</keyword>
<sequence>MDRIKINVGGSVFEIFRKELMQYPDTLLGSLSTKVGSSDDVQSMFFFSRNPETFNNILDFYRHGKLHFASGNCGAALHDEIDYWQLPLDAICECCVQEYFRYEKEMEQIKVLKAAFEESDLTYDAQQVLRSRRVYIFNAIWKFLDQPYSSKFAQVFNIVFLLVVIMSALSFILSTNKEFRDVLIDFNTLEFLVKHSELPFFQEIDLNNSKEVLFSTSEAIKELRDIDFACALFFTVEVLILALKHSCKELCLLFLSFLIASIYFAFIVYFAEYKTDDSFETMQIGIWWSIVTMTTVGYGDVFPKSGLGYAVGTVCAFVELLL</sequence>
<dbReference type="InterPro" id="IPR000210">
    <property type="entry name" value="BTB/POZ_dom"/>
</dbReference>
<keyword evidence="14" id="KW-1185">Reference proteome</keyword>
<dbReference type="GO" id="GO:0001508">
    <property type="term" value="P:action potential"/>
    <property type="evidence" value="ECO:0007669"/>
    <property type="project" value="TreeGrafter"/>
</dbReference>
<evidence type="ECO:0000256" key="11">
    <source>
        <dbReference type="SAM" id="Phobius"/>
    </source>
</evidence>
<comment type="caution">
    <text evidence="13">The sequence shown here is derived from an EMBL/GenBank/DDBJ whole genome shotgun (WGS) entry which is preliminary data.</text>
</comment>
<feature type="transmembrane region" description="Helical" evidence="11">
    <location>
        <begin position="250"/>
        <end position="271"/>
    </location>
</feature>
<reference evidence="13" key="1">
    <citation type="submission" date="2019-08" db="EMBL/GenBank/DDBJ databases">
        <title>The improved chromosome-level genome for the pearl oyster Pinctada fucata martensii using PacBio sequencing and Hi-C.</title>
        <authorList>
            <person name="Zheng Z."/>
        </authorList>
    </citation>
    <scope>NUCLEOTIDE SEQUENCE</scope>
    <source>
        <strain evidence="13">ZZ-2019</strain>
        <tissue evidence="13">Adductor muscle</tissue>
    </source>
</reference>
<dbReference type="Gene3D" id="3.30.710.10">
    <property type="entry name" value="Potassium Channel Kv1.1, Chain A"/>
    <property type="match status" value="1"/>
</dbReference>
<dbReference type="SMART" id="SM00225">
    <property type="entry name" value="BTB"/>
    <property type="match status" value="1"/>
</dbReference>
<keyword evidence="9 11" id="KW-0472">Membrane</keyword>
<dbReference type="PRINTS" id="PR00169">
    <property type="entry name" value="KCHANNEL"/>
</dbReference>
<dbReference type="GO" id="GO:0051260">
    <property type="term" value="P:protein homooligomerization"/>
    <property type="evidence" value="ECO:0007669"/>
    <property type="project" value="InterPro"/>
</dbReference>
<dbReference type="InterPro" id="IPR003974">
    <property type="entry name" value="K_chnl_volt-dep_Kv3"/>
</dbReference>
<evidence type="ECO:0000256" key="3">
    <source>
        <dbReference type="ARBA" id="ARBA00022538"/>
    </source>
</evidence>
<evidence type="ECO:0000313" key="13">
    <source>
        <dbReference type="EMBL" id="KAK3084878.1"/>
    </source>
</evidence>
<dbReference type="AlphaFoldDB" id="A0AA89BW85"/>
<evidence type="ECO:0000256" key="8">
    <source>
        <dbReference type="ARBA" id="ARBA00023065"/>
    </source>
</evidence>
<dbReference type="PANTHER" id="PTHR11537">
    <property type="entry name" value="VOLTAGE-GATED POTASSIUM CHANNEL"/>
    <property type="match status" value="1"/>
</dbReference>
<proteinExistence type="predicted"/>
<name>A0AA89BW85_PINIB</name>
<dbReference type="PANTHER" id="PTHR11537:SF254">
    <property type="entry name" value="POTASSIUM VOLTAGE-GATED CHANNEL PROTEIN SHAB"/>
    <property type="match status" value="1"/>
</dbReference>
<evidence type="ECO:0000256" key="7">
    <source>
        <dbReference type="ARBA" id="ARBA00022989"/>
    </source>
</evidence>
<organism evidence="13 14">
    <name type="scientific">Pinctada imbricata</name>
    <name type="common">Atlantic pearl-oyster</name>
    <name type="synonym">Pinctada martensii</name>
    <dbReference type="NCBI Taxonomy" id="66713"/>
    <lineage>
        <taxon>Eukaryota</taxon>
        <taxon>Metazoa</taxon>
        <taxon>Spiralia</taxon>
        <taxon>Lophotrochozoa</taxon>
        <taxon>Mollusca</taxon>
        <taxon>Bivalvia</taxon>
        <taxon>Autobranchia</taxon>
        <taxon>Pteriomorphia</taxon>
        <taxon>Pterioida</taxon>
        <taxon>Pterioidea</taxon>
        <taxon>Pteriidae</taxon>
        <taxon>Pinctada</taxon>
    </lineage>
</organism>
<dbReference type="EMBL" id="VSWD01000013">
    <property type="protein sequence ID" value="KAK3084878.1"/>
    <property type="molecule type" value="Genomic_DNA"/>
</dbReference>
<keyword evidence="7 11" id="KW-1133">Transmembrane helix</keyword>
<evidence type="ECO:0000256" key="5">
    <source>
        <dbReference type="ARBA" id="ARBA00022826"/>
    </source>
</evidence>
<dbReference type="PRINTS" id="PR01498">
    <property type="entry name" value="SHAWCHANNEL"/>
</dbReference>
<keyword evidence="3" id="KW-0633">Potassium transport</keyword>
<gene>
    <name evidence="13" type="ORF">FSP39_020654</name>
</gene>
<dbReference type="InterPro" id="IPR003131">
    <property type="entry name" value="T1-type_BTB"/>
</dbReference>
<evidence type="ECO:0000256" key="2">
    <source>
        <dbReference type="ARBA" id="ARBA00022448"/>
    </source>
</evidence>
<feature type="transmembrane region" description="Helical" evidence="11">
    <location>
        <begin position="152"/>
        <end position="173"/>
    </location>
</feature>
<dbReference type="GO" id="GO:0005249">
    <property type="term" value="F:voltage-gated potassium channel activity"/>
    <property type="evidence" value="ECO:0007669"/>
    <property type="project" value="InterPro"/>
</dbReference>
<dbReference type="GO" id="GO:0008076">
    <property type="term" value="C:voltage-gated potassium channel complex"/>
    <property type="evidence" value="ECO:0007669"/>
    <property type="project" value="InterPro"/>
</dbReference>
<comment type="subcellular location">
    <subcellularLocation>
        <location evidence="1">Membrane</location>
        <topology evidence="1">Multi-pass membrane protein</topology>
    </subcellularLocation>
</comment>
<dbReference type="Proteomes" id="UP001186944">
    <property type="component" value="Unassembled WGS sequence"/>
</dbReference>
<keyword evidence="4 11" id="KW-0812">Transmembrane</keyword>
<evidence type="ECO:0000256" key="1">
    <source>
        <dbReference type="ARBA" id="ARBA00004141"/>
    </source>
</evidence>
<dbReference type="InterPro" id="IPR005821">
    <property type="entry name" value="Ion_trans_dom"/>
</dbReference>
<evidence type="ECO:0000256" key="6">
    <source>
        <dbReference type="ARBA" id="ARBA00022958"/>
    </source>
</evidence>